<dbReference type="Gene3D" id="3.90.660.10">
    <property type="match status" value="1"/>
</dbReference>
<comment type="subcellular location">
    <subcellularLocation>
        <location evidence="1">Cytoplasm</location>
        <location evidence="1">Cytoskeleton</location>
    </subcellularLocation>
</comment>
<evidence type="ECO:0000256" key="1">
    <source>
        <dbReference type="ARBA" id="ARBA00004245"/>
    </source>
</evidence>
<dbReference type="EMBL" id="JAYKXN010000005">
    <property type="protein sequence ID" value="KAK7285141.1"/>
    <property type="molecule type" value="Genomic_DNA"/>
</dbReference>
<evidence type="ECO:0000256" key="5">
    <source>
        <dbReference type="ARBA" id="ARBA00023212"/>
    </source>
</evidence>
<reference evidence="9 10" key="1">
    <citation type="submission" date="2024-01" db="EMBL/GenBank/DDBJ databases">
        <title>The genomes of 5 underutilized Papilionoideae crops provide insights into root nodulation and disease resistance.</title>
        <authorList>
            <person name="Yuan L."/>
        </authorList>
    </citation>
    <scope>NUCLEOTIDE SEQUENCE [LARGE SCALE GENOMIC DNA]</scope>
    <source>
        <strain evidence="9">LY-2023</strain>
        <tissue evidence="9">Leaf</tissue>
    </source>
</reference>
<dbReference type="Pfam" id="PF06886">
    <property type="entry name" value="TPX2"/>
    <property type="match status" value="1"/>
</dbReference>
<evidence type="ECO:0000256" key="4">
    <source>
        <dbReference type="ARBA" id="ARBA00022701"/>
    </source>
</evidence>
<gene>
    <name evidence="9" type="ORF">RJT34_19901</name>
</gene>
<dbReference type="GO" id="GO:0005874">
    <property type="term" value="C:microtubule"/>
    <property type="evidence" value="ECO:0007669"/>
    <property type="project" value="UniProtKB-KW"/>
</dbReference>
<evidence type="ECO:0000256" key="3">
    <source>
        <dbReference type="ARBA" id="ARBA00022490"/>
    </source>
</evidence>
<protein>
    <recommendedName>
        <fullName evidence="8">TPX2 C-terminal domain-containing protein</fullName>
    </recommendedName>
</protein>
<evidence type="ECO:0000256" key="6">
    <source>
        <dbReference type="SAM" id="Coils"/>
    </source>
</evidence>
<sequence length="855" mass="93279">MQIMDKKPNGNFSDRMRVSPKIAAMVQAMDNEIKEAAETHSSVEKHQDRKDVLGAKNTKLTVDLPEEKNEESEVQKMDDHEELSSPTVEKEHPSPSAPQPFDQVAEKPVTHTQIVDTEGLGTGSILSPKANSSNSPNSSKNSQPNSPFSPRKNLQHDDKKHHDDEDNWSLASSSVASGRHARPKVTVGSAPNFRCSDRAEKRKEFYLKLEEKHRALEEEKNQQEARKKGEEEAAIKQLRKSLIIKAKPVPSFYYEGAPPRSEPKKLPLTRPKSPKLSRRKSCGDAVQSPEIGNGARHSVSSNPRHRTLSSPGTPKNADMVPGTGRNSNGKIKERPKLNKETKRTSPKITEKANADISEGEWKKSGSGIGIWKKTMVAVLNLNFTFKLLPTPTSLNTNGGNSIPRLKMKMESQRPKKPSSSSSNSRKKSSYGTSRRSILKKSFNQEQVTFTAPPSDQPLVAVIGGGISGLICATFLDKRGVRSTVFDTGIHGLGGRLGTRVIDPHPLVFDHAAQFFTVNDSRFAELVNAWIDKGLVRQWNGTVGDLHNGGHFDPFLSSPRYVATNGMRFLADSLLSQTSLVNVVRPCWISKLEPFNGMWHLSENGKPCGTFDAIVIAHNGKCANRLLMTSGLPLIAKQMKRLDLSSIWALLAAFEDPLPFSVSTEVPFEGAFVRGVDSVSWMANNTKKLLTSQSGGPHCWTFLSTAAYGKENKVPQENIPAATAAKVKAGMLEGVEAALGLSKGSLPKPSYTRVQLWGAALPTNTPGVPCIFDPFGRAGICGDWLLGSNVEAAVLSGIALANHIADYFQSPGTEPGEFAVGLNNEFQPLDGHDIGQFPGLGSEENINEGQVYEFAK</sequence>
<feature type="compositionally biased region" description="Basic and acidic residues" evidence="7">
    <location>
        <begin position="154"/>
        <end position="164"/>
    </location>
</feature>
<feature type="compositionally biased region" description="Polar residues" evidence="7">
    <location>
        <begin position="390"/>
        <end position="400"/>
    </location>
</feature>
<evidence type="ECO:0000256" key="7">
    <source>
        <dbReference type="SAM" id="MobiDB-lite"/>
    </source>
</evidence>
<dbReference type="AlphaFoldDB" id="A0AAN9P544"/>
<evidence type="ECO:0000256" key="2">
    <source>
        <dbReference type="ARBA" id="ARBA00005885"/>
    </source>
</evidence>
<feature type="coiled-coil region" evidence="6">
    <location>
        <begin position="202"/>
        <end position="233"/>
    </location>
</feature>
<keyword evidence="3" id="KW-0963">Cytoplasm</keyword>
<dbReference type="InterPro" id="IPR036188">
    <property type="entry name" value="FAD/NAD-bd_sf"/>
</dbReference>
<dbReference type="SUPFAM" id="SSF51905">
    <property type="entry name" value="FAD/NAD(P)-binding domain"/>
    <property type="match status" value="1"/>
</dbReference>
<evidence type="ECO:0000259" key="8">
    <source>
        <dbReference type="Pfam" id="PF06886"/>
    </source>
</evidence>
<dbReference type="PANTHER" id="PTHR16128">
    <property type="entry name" value="FAD/NAD(P)-BINDING OXIDOREDUCTASE FAMILY PROTEIN"/>
    <property type="match status" value="1"/>
</dbReference>
<feature type="compositionally biased region" description="Basic and acidic residues" evidence="7">
    <location>
        <begin position="330"/>
        <end position="363"/>
    </location>
</feature>
<accession>A0AAN9P544</accession>
<keyword evidence="6" id="KW-0175">Coiled coil</keyword>
<comment type="caution">
    <text evidence="9">The sequence shown here is derived from an EMBL/GenBank/DDBJ whole genome shotgun (WGS) entry which is preliminary data.</text>
</comment>
<organism evidence="9 10">
    <name type="scientific">Clitoria ternatea</name>
    <name type="common">Butterfly pea</name>
    <dbReference type="NCBI Taxonomy" id="43366"/>
    <lineage>
        <taxon>Eukaryota</taxon>
        <taxon>Viridiplantae</taxon>
        <taxon>Streptophyta</taxon>
        <taxon>Embryophyta</taxon>
        <taxon>Tracheophyta</taxon>
        <taxon>Spermatophyta</taxon>
        <taxon>Magnoliopsida</taxon>
        <taxon>eudicotyledons</taxon>
        <taxon>Gunneridae</taxon>
        <taxon>Pentapetalae</taxon>
        <taxon>rosids</taxon>
        <taxon>fabids</taxon>
        <taxon>Fabales</taxon>
        <taxon>Fabaceae</taxon>
        <taxon>Papilionoideae</taxon>
        <taxon>50 kb inversion clade</taxon>
        <taxon>NPAAA clade</taxon>
        <taxon>indigoferoid/millettioid clade</taxon>
        <taxon>Phaseoleae</taxon>
        <taxon>Clitoria</taxon>
    </lineage>
</organism>
<dbReference type="PANTHER" id="PTHR16128:SF8">
    <property type="entry name" value="EXPRESSED PROTEIN"/>
    <property type="match status" value="1"/>
</dbReference>
<feature type="region of interest" description="Disordered" evidence="7">
    <location>
        <begin position="254"/>
        <end position="363"/>
    </location>
</feature>
<feature type="domain" description="TPX2 C-terminal" evidence="8">
    <location>
        <begin position="192"/>
        <end position="263"/>
    </location>
</feature>
<feature type="compositionally biased region" description="Basic and acidic residues" evidence="7">
    <location>
        <begin position="33"/>
        <end position="53"/>
    </location>
</feature>
<keyword evidence="5" id="KW-0206">Cytoskeleton</keyword>
<dbReference type="InterPro" id="IPR027329">
    <property type="entry name" value="TPX2_C"/>
</dbReference>
<keyword evidence="10" id="KW-1185">Reference proteome</keyword>
<name>A0AAN9P544_CLITE</name>
<feature type="region of interest" description="Disordered" evidence="7">
    <location>
        <begin position="390"/>
        <end position="435"/>
    </location>
</feature>
<comment type="similarity">
    <text evidence="2">Belongs to the TPX2 family.</text>
</comment>
<evidence type="ECO:0000313" key="9">
    <source>
        <dbReference type="EMBL" id="KAK7285141.1"/>
    </source>
</evidence>
<feature type="compositionally biased region" description="Polar residues" evidence="7">
    <location>
        <begin position="298"/>
        <end position="313"/>
    </location>
</feature>
<feature type="compositionally biased region" description="Low complexity" evidence="7">
    <location>
        <begin position="127"/>
        <end position="150"/>
    </location>
</feature>
<feature type="compositionally biased region" description="Basic and acidic residues" evidence="7">
    <location>
        <begin position="65"/>
        <end position="93"/>
    </location>
</feature>
<keyword evidence="4" id="KW-0493">Microtubule</keyword>
<dbReference type="Gene3D" id="3.50.50.60">
    <property type="entry name" value="FAD/NAD(P)-binding domain"/>
    <property type="match status" value="1"/>
</dbReference>
<feature type="region of interest" description="Disordered" evidence="7">
    <location>
        <begin position="33"/>
        <end position="197"/>
    </location>
</feature>
<dbReference type="Proteomes" id="UP001359559">
    <property type="component" value="Unassembled WGS sequence"/>
</dbReference>
<evidence type="ECO:0000313" key="10">
    <source>
        <dbReference type="Proteomes" id="UP001359559"/>
    </source>
</evidence>
<proteinExistence type="inferred from homology"/>
<dbReference type="Pfam" id="PF13450">
    <property type="entry name" value="NAD_binding_8"/>
    <property type="match status" value="1"/>
</dbReference>